<reference evidence="1 2" key="1">
    <citation type="submission" date="2017-09" db="EMBL/GenBank/DDBJ databases">
        <title>Depth-based differentiation of microbial function through sediment-hosted aquifers and enrichment of novel symbionts in the deep terrestrial subsurface.</title>
        <authorList>
            <person name="Probst A.J."/>
            <person name="Ladd B."/>
            <person name="Jarett J.K."/>
            <person name="Geller-Mcgrath D.E."/>
            <person name="Sieber C.M."/>
            <person name="Emerson J.B."/>
            <person name="Anantharaman K."/>
            <person name="Thomas B.C."/>
            <person name="Malmstrom R."/>
            <person name="Stieglmeier M."/>
            <person name="Klingl A."/>
            <person name="Woyke T."/>
            <person name="Ryan C.M."/>
            <person name="Banfield J.F."/>
        </authorList>
    </citation>
    <scope>NUCLEOTIDE SEQUENCE [LARGE SCALE GENOMIC DNA]</scope>
    <source>
        <strain evidence="1">CG10_big_fil_rev_8_21_14_0_10_51_16</strain>
    </source>
</reference>
<comment type="caution">
    <text evidence="1">The sequence shown here is derived from an EMBL/GenBank/DDBJ whole genome shotgun (WGS) entry which is preliminary data.</text>
</comment>
<dbReference type="AlphaFoldDB" id="A0A2H0RDN9"/>
<organism evidence="1 2">
    <name type="scientific">Candidatus Vogelbacteria bacterium CG10_big_fil_rev_8_21_14_0_10_51_16</name>
    <dbReference type="NCBI Taxonomy" id="1975045"/>
    <lineage>
        <taxon>Bacteria</taxon>
        <taxon>Candidatus Vogeliibacteriota</taxon>
    </lineage>
</organism>
<proteinExistence type="predicted"/>
<protein>
    <submittedName>
        <fullName evidence="1">Uncharacterized protein</fullName>
    </submittedName>
</protein>
<accession>A0A2H0RDN9</accession>
<sequence length="103" mass="11784">MQLRTLQEGAQDLKGVEKEMAFKMYISEKQAEYVAGGPEELEKHRKAVLSFPPYAYLLKDFGNGIILGRDPMARNSNENYLLIDQKETDDTRLKKLLEGPPRP</sequence>
<dbReference type="Proteomes" id="UP000228767">
    <property type="component" value="Unassembled WGS sequence"/>
</dbReference>
<dbReference type="EMBL" id="PCYI01000024">
    <property type="protein sequence ID" value="PIR44661.1"/>
    <property type="molecule type" value="Genomic_DNA"/>
</dbReference>
<gene>
    <name evidence="1" type="ORF">COV10_03585</name>
</gene>
<name>A0A2H0RDN9_9BACT</name>
<evidence type="ECO:0000313" key="2">
    <source>
        <dbReference type="Proteomes" id="UP000228767"/>
    </source>
</evidence>
<evidence type="ECO:0000313" key="1">
    <source>
        <dbReference type="EMBL" id="PIR44661.1"/>
    </source>
</evidence>